<evidence type="ECO:0000313" key="2">
    <source>
        <dbReference type="Proteomes" id="UP000297716"/>
    </source>
</evidence>
<reference evidence="1 2" key="1">
    <citation type="submission" date="2019-03" db="EMBL/GenBank/DDBJ databases">
        <title>Draft genome sequence of Xylaria hypoxylon DSM 108379, a ubiquitous saprotrophic-parasitic fungi on hardwood.</title>
        <authorList>
            <person name="Buettner E."/>
            <person name="Leonhardt S."/>
            <person name="Gebauer A.M."/>
            <person name="Liers C."/>
            <person name="Hofrichter M."/>
            <person name="Kellner H."/>
        </authorList>
    </citation>
    <scope>NUCLEOTIDE SEQUENCE [LARGE SCALE GENOMIC DNA]</scope>
    <source>
        <strain evidence="1 2">DSM 108379</strain>
    </source>
</reference>
<dbReference type="EMBL" id="SKBN01000195">
    <property type="protein sequence ID" value="TGJ80918.1"/>
    <property type="molecule type" value="Genomic_DNA"/>
</dbReference>
<evidence type="ECO:0000313" key="1">
    <source>
        <dbReference type="EMBL" id="TGJ80918.1"/>
    </source>
</evidence>
<protein>
    <submittedName>
        <fullName evidence="1">Uncharacterized protein</fullName>
    </submittedName>
</protein>
<dbReference type="Proteomes" id="UP000297716">
    <property type="component" value="Unassembled WGS sequence"/>
</dbReference>
<comment type="caution">
    <text evidence="1">The sequence shown here is derived from an EMBL/GenBank/DDBJ whole genome shotgun (WGS) entry which is preliminary data.</text>
</comment>
<accession>A0A4Z0YLC2</accession>
<sequence>MMAWMDRESKKIFAAFGEPQRPSLPTRPTEGAKSIILDMDEKRQNHEMEDEFVYRRADNEDSILKLTTLLDLESDDFNFDPPDQCPPEPCPLEGWSWPSGPEDNDYGNESDANECIESNATATQSEAKPTGLLPRMHEAYNTLAESSTVEEKSEEQTWRINSQGHLLTSAYLSLDLMTLEVAPFTSVTEESLPRAQIVGIARLVAENRQLEAFKQALRFASNDASTHTGINFTTEAGLYDCAPGISYPIIYILMDSPQYDTELQCYIAYYLLRGMLKRYGDLPFPDRVDIRETGFQRGRLLVPYGAGQAETGSQGKRVRGRIVNEMRLEKLSTRDRSQLL</sequence>
<name>A0A4Z0YLC2_9PEZI</name>
<dbReference type="AlphaFoldDB" id="A0A4Z0YLC2"/>
<gene>
    <name evidence="1" type="ORF">E0Z10_g7846</name>
</gene>
<keyword evidence="2" id="KW-1185">Reference proteome</keyword>
<proteinExistence type="predicted"/>
<organism evidence="1 2">
    <name type="scientific">Xylaria hypoxylon</name>
    <dbReference type="NCBI Taxonomy" id="37992"/>
    <lineage>
        <taxon>Eukaryota</taxon>
        <taxon>Fungi</taxon>
        <taxon>Dikarya</taxon>
        <taxon>Ascomycota</taxon>
        <taxon>Pezizomycotina</taxon>
        <taxon>Sordariomycetes</taxon>
        <taxon>Xylariomycetidae</taxon>
        <taxon>Xylariales</taxon>
        <taxon>Xylariaceae</taxon>
        <taxon>Xylaria</taxon>
    </lineage>
</organism>
<dbReference type="OrthoDB" id="4765382at2759"/>